<dbReference type="EMBL" id="QXFX01000789">
    <property type="protein sequence ID" value="KAE9104241.1"/>
    <property type="molecule type" value="Genomic_DNA"/>
</dbReference>
<reference evidence="4 5" key="1">
    <citation type="submission" date="2018-09" db="EMBL/GenBank/DDBJ databases">
        <title>Genomic investigation of the strawberry pathogen Phytophthora fragariae indicates pathogenicity is determined by transcriptional variation in three key races.</title>
        <authorList>
            <person name="Adams T.M."/>
            <person name="Armitage A.D."/>
            <person name="Sobczyk M.K."/>
            <person name="Bates H.J."/>
            <person name="Dunwell J.M."/>
            <person name="Nellist C.F."/>
            <person name="Harrison R.J."/>
        </authorList>
    </citation>
    <scope>NUCLEOTIDE SEQUENCE [LARGE SCALE GENOMIC DNA]</scope>
    <source>
        <strain evidence="3 5">BC-23</strain>
        <strain evidence="2 6">ONT-3</strain>
        <strain evidence="1 4">SCRP245</strain>
    </source>
</reference>
<evidence type="ECO:0000313" key="1">
    <source>
        <dbReference type="EMBL" id="KAE9002342.1"/>
    </source>
</evidence>
<evidence type="ECO:0000313" key="4">
    <source>
        <dbReference type="Proteomes" id="UP000460718"/>
    </source>
</evidence>
<dbReference type="CDD" id="cd09272">
    <property type="entry name" value="RNase_HI_RT_Ty1"/>
    <property type="match status" value="1"/>
</dbReference>
<dbReference type="Proteomes" id="UP000460718">
    <property type="component" value="Unassembled WGS sequence"/>
</dbReference>
<dbReference type="EMBL" id="QXGC01001169">
    <property type="protein sequence ID" value="KAE9209443.1"/>
    <property type="molecule type" value="Genomic_DNA"/>
</dbReference>
<dbReference type="AlphaFoldDB" id="A0A6A3K7E8"/>
<sequence>MDLALDSRAKCRRASQTSRVSRSWELLACVSKICLWANKLLKGLGLDQQTPVIHIDNQSTIKVCSEAGNFDGVKRLAKKSRKIAEHVEAKKLKVKYVPTSDNIADMFTKALGPQQFEKLRRLLKVEDMVAAVELHVVSEIEHVESSMDSRPDAMNNDKEACFPGEYEPFGCSSRKLTFLSRPISIDWD</sequence>
<dbReference type="EMBL" id="QXFW01000818">
    <property type="protein sequence ID" value="KAE9002342.1"/>
    <property type="molecule type" value="Genomic_DNA"/>
</dbReference>
<comment type="caution">
    <text evidence="1">The sequence shown here is derived from an EMBL/GenBank/DDBJ whole genome shotgun (WGS) entry which is preliminary data.</text>
</comment>
<name>A0A6A3K7E8_9STRA</name>
<gene>
    <name evidence="3" type="ORF">PF004_g16465</name>
    <name evidence="2" type="ORF">PF010_g13457</name>
    <name evidence="1" type="ORF">PF011_g13352</name>
</gene>
<protein>
    <recommendedName>
        <fullName evidence="7">Reverse transcriptase Ty1/copia-type domain-containing protein</fullName>
    </recommendedName>
</protein>
<dbReference type="Proteomes" id="UP000488956">
    <property type="component" value="Unassembled WGS sequence"/>
</dbReference>
<dbReference type="Proteomes" id="UP000476176">
    <property type="component" value="Unassembled WGS sequence"/>
</dbReference>
<evidence type="ECO:0000313" key="2">
    <source>
        <dbReference type="EMBL" id="KAE9104241.1"/>
    </source>
</evidence>
<proteinExistence type="predicted"/>
<evidence type="ECO:0000313" key="3">
    <source>
        <dbReference type="EMBL" id="KAE9209443.1"/>
    </source>
</evidence>
<organism evidence="1 4">
    <name type="scientific">Phytophthora fragariae</name>
    <dbReference type="NCBI Taxonomy" id="53985"/>
    <lineage>
        <taxon>Eukaryota</taxon>
        <taxon>Sar</taxon>
        <taxon>Stramenopiles</taxon>
        <taxon>Oomycota</taxon>
        <taxon>Peronosporomycetes</taxon>
        <taxon>Peronosporales</taxon>
        <taxon>Peronosporaceae</taxon>
        <taxon>Phytophthora</taxon>
    </lineage>
</organism>
<evidence type="ECO:0008006" key="7">
    <source>
        <dbReference type="Google" id="ProtNLM"/>
    </source>
</evidence>
<evidence type="ECO:0000313" key="5">
    <source>
        <dbReference type="Proteomes" id="UP000476176"/>
    </source>
</evidence>
<evidence type="ECO:0000313" key="6">
    <source>
        <dbReference type="Proteomes" id="UP000488956"/>
    </source>
</evidence>
<accession>A0A6A3K7E8</accession>